<name>A0A062TQC1_9PROT</name>
<reference evidence="1 2" key="1">
    <citation type="submission" date="2013-04" db="EMBL/GenBank/DDBJ databases">
        <title>Hyphomonas sp. T24B3 Genome Sequencing.</title>
        <authorList>
            <person name="Lai Q."/>
            <person name="Shao Z."/>
        </authorList>
    </citation>
    <scope>NUCLEOTIDE SEQUENCE [LARGE SCALE GENOMIC DNA]</scope>
    <source>
        <strain evidence="1 2">T24B3</strain>
    </source>
</reference>
<comment type="caution">
    <text evidence="1">The sequence shown here is derived from an EMBL/GenBank/DDBJ whole genome shotgun (WGS) entry which is preliminary data.</text>
</comment>
<evidence type="ECO:0008006" key="3">
    <source>
        <dbReference type="Google" id="ProtNLM"/>
    </source>
</evidence>
<sequence length="671" mass="75857">MLLGAIDKFERNYVSGWLVNVFNPDDVLVIEVFADDELVMAAEPEFVREDVDEEYAALHIGFAVEIPQTISSQARLTVRVAGHDFDFDGQAVEPGAFSSKSQGEQAKKTFQFPKVLYRADQPRLMNMQSILHKAHDAFDKRQPIFIVPPFVDWNLPLFQRPQHIAAAMAELGAMVIYFSPSYMYDEGDEVLQIRDNLYLCKQPALFEQYIVDGPPSFIDLYSTAWYFSKERISAWREAGHYIVYEYVDHIDEAISGKEGADAAKVTFAWLAPSIVDVVIPTAGLLYDEMRARFPSDMVAMSPNGVEIERFIGCKETNPVIDEIRKAHGNKPVIGYVGALADWLDYELIADLARHRPDLTFVMVGPKYTDSITLPEADNLVWPGPFPYPTVPTLLNSFDVAWIPFKEGDIAKTTSPLKLFEYFAARKPVLVNSDMRECVAYKEVFSASDVQSFSEALDAALAKKDDAAYKKAVLKHAHAASWQERARTMLDAFEHVAHLRYHYANRSRVPYSYMSAGVGSLERERTSEALYEIAQTENGMEVIPLPMVARPGDYKSLSVDMAQCEIPTDIDWVLSLRINCSAPPPPRVSVVDVLVDGKLCCSFDGSRLQQPCDILFKGDFVRDKVVTLRLRGIRADIRRYWNGLTFMVEDAYVMQRKMKRNLVVSLDGVEYQ</sequence>
<proteinExistence type="predicted"/>
<dbReference type="AlphaFoldDB" id="A0A062TQC1"/>
<dbReference type="OrthoDB" id="9790710at2"/>
<dbReference type="Pfam" id="PF13692">
    <property type="entry name" value="Glyco_trans_1_4"/>
    <property type="match status" value="1"/>
</dbReference>
<protein>
    <recommendedName>
        <fullName evidence="3">Glycosyl transferase family 1 domain-containing protein</fullName>
    </recommendedName>
</protein>
<accession>A0A062TQC1</accession>
<evidence type="ECO:0000313" key="1">
    <source>
        <dbReference type="EMBL" id="RAN33155.1"/>
    </source>
</evidence>
<dbReference type="Proteomes" id="UP000249123">
    <property type="component" value="Unassembled WGS sequence"/>
</dbReference>
<organism evidence="1 2">
    <name type="scientific">Hyphomonas pacifica</name>
    <dbReference type="NCBI Taxonomy" id="1280941"/>
    <lineage>
        <taxon>Bacteria</taxon>
        <taxon>Pseudomonadati</taxon>
        <taxon>Pseudomonadota</taxon>
        <taxon>Alphaproteobacteria</taxon>
        <taxon>Hyphomonadales</taxon>
        <taxon>Hyphomonadaceae</taxon>
        <taxon>Hyphomonas</taxon>
    </lineage>
</organism>
<dbReference type="Gene3D" id="3.40.50.2000">
    <property type="entry name" value="Glycogen Phosphorylase B"/>
    <property type="match status" value="1"/>
</dbReference>
<evidence type="ECO:0000313" key="2">
    <source>
        <dbReference type="Proteomes" id="UP000249123"/>
    </source>
</evidence>
<dbReference type="eggNOG" id="COG0438">
    <property type="taxonomic scope" value="Bacteria"/>
</dbReference>
<keyword evidence="2" id="KW-1185">Reference proteome</keyword>
<dbReference type="SUPFAM" id="SSF53756">
    <property type="entry name" value="UDP-Glycosyltransferase/glycogen phosphorylase"/>
    <property type="match status" value="1"/>
</dbReference>
<dbReference type="RefSeq" id="WP_034827513.1">
    <property type="nucleotide sequence ID" value="NZ_AWFA01000034.1"/>
</dbReference>
<dbReference type="EMBL" id="AWFB01000023">
    <property type="protein sequence ID" value="RAN33155.1"/>
    <property type="molecule type" value="Genomic_DNA"/>
</dbReference>
<gene>
    <name evidence="1" type="ORF">HY3_02075</name>
</gene>
<dbReference type="STRING" id="1280941.HY2_02910"/>